<organism evidence="2">
    <name type="scientific">uncultured Thermomicrobiales bacterium</name>
    <dbReference type="NCBI Taxonomy" id="1645740"/>
    <lineage>
        <taxon>Bacteria</taxon>
        <taxon>Pseudomonadati</taxon>
        <taxon>Thermomicrobiota</taxon>
        <taxon>Thermomicrobia</taxon>
        <taxon>Thermomicrobiales</taxon>
        <taxon>environmental samples</taxon>
    </lineage>
</organism>
<feature type="region of interest" description="Disordered" evidence="1">
    <location>
        <begin position="1"/>
        <end position="209"/>
    </location>
</feature>
<feature type="compositionally biased region" description="Low complexity" evidence="1">
    <location>
        <begin position="127"/>
        <end position="152"/>
    </location>
</feature>
<dbReference type="EMBL" id="CADCWF010000043">
    <property type="protein sequence ID" value="CAA9541087.1"/>
    <property type="molecule type" value="Genomic_DNA"/>
</dbReference>
<feature type="compositionally biased region" description="Low complexity" evidence="1">
    <location>
        <begin position="87"/>
        <end position="97"/>
    </location>
</feature>
<name>A0A6J4U8K7_9BACT</name>
<evidence type="ECO:0000313" key="2">
    <source>
        <dbReference type="EMBL" id="CAA9541087.1"/>
    </source>
</evidence>
<feature type="non-terminal residue" evidence="2">
    <location>
        <position position="1"/>
    </location>
</feature>
<gene>
    <name evidence="2" type="ORF">AVDCRST_MAG59-840</name>
</gene>
<accession>A0A6J4U8K7</accession>
<feature type="compositionally biased region" description="Basic and acidic residues" evidence="1">
    <location>
        <begin position="153"/>
        <end position="170"/>
    </location>
</feature>
<keyword evidence="2" id="KW-0378">Hydrolase</keyword>
<feature type="compositionally biased region" description="Basic and acidic residues" evidence="1">
    <location>
        <begin position="25"/>
        <end position="53"/>
    </location>
</feature>
<feature type="compositionally biased region" description="Basic and acidic residues" evidence="1">
    <location>
        <begin position="68"/>
        <end position="85"/>
    </location>
</feature>
<dbReference type="GO" id="GO:0016787">
    <property type="term" value="F:hydrolase activity"/>
    <property type="evidence" value="ECO:0007669"/>
    <property type="project" value="UniProtKB-KW"/>
</dbReference>
<feature type="compositionally biased region" description="Basic and acidic residues" evidence="1">
    <location>
        <begin position="184"/>
        <end position="200"/>
    </location>
</feature>
<sequence length="209" mass="23474">DPPDRSHPRRSVRDQRLPRRRPRERRGAGDRRGPGHRRDGAGGRRRARLDGRPNRYHPLALGPHRRCRRDEGGARGAARRPERGGRAPRQPRQLLWRPRLRDPARSTGLLARRGRRGGPWRPPLRRAPPARSRAVPYRPPRAGGRGAPFRRCPLPERPRPDRPPRVRPGGDEPLAAPPAGSASGDHRLPRPRRADDDRRRGGLAGGGAV</sequence>
<reference evidence="2" key="1">
    <citation type="submission" date="2020-02" db="EMBL/GenBank/DDBJ databases">
        <authorList>
            <person name="Meier V. D."/>
        </authorList>
    </citation>
    <scope>NUCLEOTIDE SEQUENCE</scope>
    <source>
        <strain evidence="2">AVDCRST_MAG59</strain>
    </source>
</reference>
<feature type="non-terminal residue" evidence="2">
    <location>
        <position position="209"/>
    </location>
</feature>
<dbReference type="AlphaFoldDB" id="A0A6J4U8K7"/>
<protein>
    <submittedName>
        <fullName evidence="2">MBL-fold metallo-hydrolase superfamily</fullName>
    </submittedName>
</protein>
<evidence type="ECO:0000256" key="1">
    <source>
        <dbReference type="SAM" id="MobiDB-lite"/>
    </source>
</evidence>
<feature type="compositionally biased region" description="Basic and acidic residues" evidence="1">
    <location>
        <begin position="1"/>
        <end position="17"/>
    </location>
</feature>
<proteinExistence type="predicted"/>